<proteinExistence type="predicted"/>
<name>A0AA96GF50_9BACT</name>
<evidence type="ECO:0000313" key="2">
    <source>
        <dbReference type="EMBL" id="WNM56606.1"/>
    </source>
</evidence>
<dbReference type="EMBL" id="CP116967">
    <property type="protein sequence ID" value="WNM56606.1"/>
    <property type="molecule type" value="Genomic_DNA"/>
</dbReference>
<protein>
    <submittedName>
        <fullName evidence="2">DUF3618 domain-containing protein</fullName>
    </submittedName>
</protein>
<feature type="compositionally biased region" description="Polar residues" evidence="1">
    <location>
        <begin position="1"/>
        <end position="13"/>
    </location>
</feature>
<keyword evidence="3" id="KW-1185">Reference proteome</keyword>
<organism evidence="2 3">
    <name type="scientific">Candidatus Nitrospira allomarina</name>
    <dbReference type="NCBI Taxonomy" id="3020900"/>
    <lineage>
        <taxon>Bacteria</taxon>
        <taxon>Pseudomonadati</taxon>
        <taxon>Nitrospirota</taxon>
        <taxon>Nitrospiria</taxon>
        <taxon>Nitrospirales</taxon>
        <taxon>Nitrospiraceae</taxon>
        <taxon>Nitrospira</taxon>
    </lineage>
</organism>
<gene>
    <name evidence="2" type="ORF">PP769_11515</name>
</gene>
<feature type="region of interest" description="Disordered" evidence="1">
    <location>
        <begin position="1"/>
        <end position="20"/>
    </location>
</feature>
<feature type="region of interest" description="Disordered" evidence="1">
    <location>
        <begin position="185"/>
        <end position="205"/>
    </location>
</feature>
<dbReference type="RefSeq" id="WP_312640204.1">
    <property type="nucleotide sequence ID" value="NZ_CP116967.1"/>
</dbReference>
<dbReference type="InterPro" id="IPR022062">
    <property type="entry name" value="DUF3618"/>
</dbReference>
<accession>A0AA96GF50</accession>
<dbReference type="Proteomes" id="UP001302719">
    <property type="component" value="Chromosome"/>
</dbReference>
<dbReference type="KEGG" id="nall:PP769_11515"/>
<evidence type="ECO:0000313" key="3">
    <source>
        <dbReference type="Proteomes" id="UP001302719"/>
    </source>
</evidence>
<evidence type="ECO:0000256" key="1">
    <source>
        <dbReference type="SAM" id="MobiDB-lite"/>
    </source>
</evidence>
<dbReference type="AlphaFoldDB" id="A0AA96GF50"/>
<reference evidence="2 3" key="1">
    <citation type="submission" date="2023-01" db="EMBL/GenBank/DDBJ databases">
        <title>Cultivation and genomic characterization of new, ubiquitous marine nitrite-oxidizing bacteria from the Nitrospirales.</title>
        <authorList>
            <person name="Mueller A.J."/>
            <person name="Daebeler A."/>
            <person name="Herbold C.W."/>
            <person name="Kirkegaard R.H."/>
            <person name="Daims H."/>
        </authorList>
    </citation>
    <scope>NUCLEOTIDE SEQUENCE [LARGE SCALE GENOMIC DNA]</scope>
    <source>
        <strain evidence="2 3">VA</strain>
    </source>
</reference>
<sequence length="292" mass="33039">MDDQRTQLNAQESKNIEDPARLREQIRVTRAELDGTVQTLQQRLSPDTIKEQVKTAAMDKVETAKEHARVKVNQWQSILVERVLNNPLPAALIGVGLLWLMKEAGNSSSARGRFGRDRYGHDYSLDPHEEWPDYAPGIEAGRIPRQRSRRGGSLDAIKTRAQASGQQVREQISEWTDQAQESLEDWKEEASHRSDEIRERTREGGERMKNELFRYMQESPLTIGAITLAIGTAIGLSLPRSEKEDQWMGETRDRLLEEAKATAKEIMPKAKEAAAEAQRVAAETIREQAGMN</sequence>
<dbReference type="Pfam" id="PF12277">
    <property type="entry name" value="DUF3618"/>
    <property type="match status" value="1"/>
</dbReference>